<name>A0A7K1FSS2_9ACTN</name>
<dbReference type="InterPro" id="IPR050491">
    <property type="entry name" value="AmpC-like"/>
</dbReference>
<feature type="domain" description="Beta-lactamase-related" evidence="1">
    <location>
        <begin position="2"/>
        <end position="173"/>
    </location>
</feature>
<dbReference type="PANTHER" id="PTHR46825:SF7">
    <property type="entry name" value="D-ALANYL-D-ALANINE CARBOXYPEPTIDASE"/>
    <property type="match status" value="1"/>
</dbReference>
<protein>
    <submittedName>
        <fullName evidence="2">Serine hydrolase</fullName>
    </submittedName>
</protein>
<dbReference type="Gene3D" id="3.40.710.10">
    <property type="entry name" value="DD-peptidase/beta-lactamase superfamily"/>
    <property type="match status" value="1"/>
</dbReference>
<evidence type="ECO:0000313" key="3">
    <source>
        <dbReference type="Proteomes" id="UP000460221"/>
    </source>
</evidence>
<keyword evidence="3" id="KW-1185">Reference proteome</keyword>
<proteinExistence type="predicted"/>
<dbReference type="InterPro" id="IPR001466">
    <property type="entry name" value="Beta-lactam-related"/>
</dbReference>
<dbReference type="InterPro" id="IPR012338">
    <property type="entry name" value="Beta-lactam/transpept-like"/>
</dbReference>
<dbReference type="EMBL" id="WLYK01000016">
    <property type="protein sequence ID" value="MTD17202.1"/>
    <property type="molecule type" value="Genomic_DNA"/>
</dbReference>
<accession>A0A7K1FSS2</accession>
<gene>
    <name evidence="2" type="ORF">GIS00_25025</name>
</gene>
<keyword evidence="2" id="KW-0378">Hydrolase</keyword>
<sequence>MVEAATGGTYPDALQKYVLDPLGLENTSLPSEVALPEPFIHGYDLTGTDPMEDVTEGLAPGWAWASGGVVSTPADLNTFVRGYVSGELYSAEVRAEQQKLFIPGGESGPPGPGLNSASLSLFRYQTECGTVYGHTGNTVGYTQFIAASPDGTRSVTVSINLQRTDHSEDQAAFVFDALQRAELAGVCMALQG</sequence>
<dbReference type="Proteomes" id="UP000460221">
    <property type="component" value="Unassembled WGS sequence"/>
</dbReference>
<evidence type="ECO:0000259" key="1">
    <source>
        <dbReference type="Pfam" id="PF00144"/>
    </source>
</evidence>
<dbReference type="GO" id="GO:0016787">
    <property type="term" value="F:hydrolase activity"/>
    <property type="evidence" value="ECO:0007669"/>
    <property type="project" value="UniProtKB-KW"/>
</dbReference>
<comment type="caution">
    <text evidence="2">The sequence shown here is derived from an EMBL/GenBank/DDBJ whole genome shotgun (WGS) entry which is preliminary data.</text>
</comment>
<reference evidence="2 3" key="1">
    <citation type="submission" date="2019-11" db="EMBL/GenBank/DDBJ databases">
        <authorList>
            <person name="Jiang L.-Q."/>
        </authorList>
    </citation>
    <scope>NUCLEOTIDE SEQUENCE [LARGE SCALE GENOMIC DNA]</scope>
    <source>
        <strain evidence="2 3">YIM 132087</strain>
    </source>
</reference>
<dbReference type="Pfam" id="PF00144">
    <property type="entry name" value="Beta-lactamase"/>
    <property type="match status" value="1"/>
</dbReference>
<organism evidence="2 3">
    <name type="scientific">Nakamurella alba</name>
    <dbReference type="NCBI Taxonomy" id="2665158"/>
    <lineage>
        <taxon>Bacteria</taxon>
        <taxon>Bacillati</taxon>
        <taxon>Actinomycetota</taxon>
        <taxon>Actinomycetes</taxon>
        <taxon>Nakamurellales</taxon>
        <taxon>Nakamurellaceae</taxon>
        <taxon>Nakamurella</taxon>
    </lineage>
</organism>
<dbReference type="SUPFAM" id="SSF56601">
    <property type="entry name" value="beta-lactamase/transpeptidase-like"/>
    <property type="match status" value="1"/>
</dbReference>
<dbReference type="PANTHER" id="PTHR46825">
    <property type="entry name" value="D-ALANYL-D-ALANINE-CARBOXYPEPTIDASE/ENDOPEPTIDASE AMPH"/>
    <property type="match status" value="1"/>
</dbReference>
<evidence type="ECO:0000313" key="2">
    <source>
        <dbReference type="EMBL" id="MTD17202.1"/>
    </source>
</evidence>
<dbReference type="AlphaFoldDB" id="A0A7K1FSS2"/>